<dbReference type="InterPro" id="IPR039774">
    <property type="entry name" value="Sin3-like"/>
</dbReference>
<feature type="compositionally biased region" description="Pro residues" evidence="8">
    <location>
        <begin position="68"/>
        <end position="79"/>
    </location>
</feature>
<feature type="compositionally biased region" description="Low complexity" evidence="8">
    <location>
        <begin position="905"/>
        <end position="915"/>
    </location>
</feature>
<evidence type="ECO:0000256" key="5">
    <source>
        <dbReference type="ARBA" id="ARBA00023163"/>
    </source>
</evidence>
<feature type="domain" description="Histone deacetylase interacting" evidence="9">
    <location>
        <begin position="589"/>
        <end position="690"/>
    </location>
</feature>
<evidence type="ECO:0000256" key="7">
    <source>
        <dbReference type="PROSITE-ProRule" id="PRU00810"/>
    </source>
</evidence>
<keyword evidence="4" id="KW-0805">Transcription regulation</keyword>
<gene>
    <name evidence="10" type="ORF">AAE3_LOCUS7307</name>
</gene>
<keyword evidence="3" id="KW-0677">Repeat</keyword>
<dbReference type="Gene3D" id="1.20.1160.11">
    <property type="entry name" value="Paired amphipathic helix"/>
    <property type="match status" value="3"/>
</dbReference>
<dbReference type="GO" id="GO:0010628">
    <property type="term" value="P:positive regulation of gene expression"/>
    <property type="evidence" value="ECO:0007669"/>
    <property type="project" value="UniProtKB-ARBA"/>
</dbReference>
<dbReference type="FunFam" id="1.20.1160.11:FF:000003">
    <property type="entry name" value="Paired amphipathic helix SIN3-like protein"/>
    <property type="match status" value="1"/>
</dbReference>
<feature type="region of interest" description="Disordered" evidence="8">
    <location>
        <begin position="378"/>
        <end position="496"/>
    </location>
</feature>
<evidence type="ECO:0000256" key="6">
    <source>
        <dbReference type="ARBA" id="ARBA00023242"/>
    </source>
</evidence>
<dbReference type="PANTHER" id="PTHR12346">
    <property type="entry name" value="SIN3B-RELATED"/>
    <property type="match status" value="1"/>
</dbReference>
<dbReference type="InterPro" id="IPR013194">
    <property type="entry name" value="HDAC_interact_dom"/>
</dbReference>
<evidence type="ECO:0000313" key="11">
    <source>
        <dbReference type="Proteomes" id="UP000467700"/>
    </source>
</evidence>
<dbReference type="PANTHER" id="PTHR12346:SF0">
    <property type="entry name" value="SIN3A, ISOFORM G"/>
    <property type="match status" value="1"/>
</dbReference>
<feature type="region of interest" description="Disordered" evidence="8">
    <location>
        <begin position="34"/>
        <end position="115"/>
    </location>
</feature>
<dbReference type="Pfam" id="PF02671">
    <property type="entry name" value="PAH"/>
    <property type="match status" value="3"/>
</dbReference>
<keyword evidence="6 7" id="KW-0539">Nucleus</keyword>
<evidence type="ECO:0000259" key="9">
    <source>
        <dbReference type="SMART" id="SM00761"/>
    </source>
</evidence>
<dbReference type="InterPro" id="IPR031693">
    <property type="entry name" value="Sin3_C"/>
</dbReference>
<dbReference type="InterPro" id="IPR036600">
    <property type="entry name" value="PAH_sf"/>
</dbReference>
<dbReference type="Proteomes" id="UP000467700">
    <property type="component" value="Unassembled WGS sequence"/>
</dbReference>
<reference evidence="10 11" key="1">
    <citation type="submission" date="2020-01" db="EMBL/GenBank/DDBJ databases">
        <authorList>
            <person name="Gupta K D."/>
        </authorList>
    </citation>
    <scope>NUCLEOTIDE SEQUENCE [LARGE SCALE GENOMIC DNA]</scope>
</reference>
<dbReference type="GO" id="GO:0003714">
    <property type="term" value="F:transcription corepressor activity"/>
    <property type="evidence" value="ECO:0007669"/>
    <property type="project" value="InterPro"/>
</dbReference>
<evidence type="ECO:0000256" key="1">
    <source>
        <dbReference type="ARBA" id="ARBA00004123"/>
    </source>
</evidence>
<dbReference type="FunFam" id="1.20.1160.11:FF:000001">
    <property type="entry name" value="Paired amphipathic helix protein Sin3"/>
    <property type="match status" value="1"/>
</dbReference>
<dbReference type="SMART" id="SM00761">
    <property type="entry name" value="HDAC_interact"/>
    <property type="match status" value="1"/>
</dbReference>
<name>A0A8S0X280_CYCAE</name>
<keyword evidence="2" id="KW-0678">Repressor</keyword>
<dbReference type="GO" id="GO:0033698">
    <property type="term" value="C:Rpd3L complex"/>
    <property type="evidence" value="ECO:0007669"/>
    <property type="project" value="UniProtKB-ARBA"/>
</dbReference>
<evidence type="ECO:0000256" key="8">
    <source>
        <dbReference type="SAM" id="MobiDB-lite"/>
    </source>
</evidence>
<evidence type="ECO:0000256" key="3">
    <source>
        <dbReference type="ARBA" id="ARBA00022737"/>
    </source>
</evidence>
<feature type="compositionally biased region" description="Basic and acidic residues" evidence="8">
    <location>
        <begin position="971"/>
        <end position="985"/>
    </location>
</feature>
<dbReference type="SUPFAM" id="SSF47762">
    <property type="entry name" value="PAH2 domain"/>
    <property type="match status" value="3"/>
</dbReference>
<keyword evidence="11" id="KW-1185">Reference proteome</keyword>
<evidence type="ECO:0000313" key="10">
    <source>
        <dbReference type="EMBL" id="CAA7264822.1"/>
    </source>
</evidence>
<proteinExistence type="predicted"/>
<dbReference type="EMBL" id="CACVBS010000046">
    <property type="protein sequence ID" value="CAA7264822.1"/>
    <property type="molecule type" value="Genomic_DNA"/>
</dbReference>
<dbReference type="FunFam" id="1.20.1160.11:FF:000002">
    <property type="entry name" value="Paired amphipathic helix protein SIN3"/>
    <property type="match status" value="1"/>
</dbReference>
<keyword evidence="5" id="KW-0804">Transcription</keyword>
<organism evidence="10 11">
    <name type="scientific">Cyclocybe aegerita</name>
    <name type="common">Black poplar mushroom</name>
    <name type="synonym">Agrocybe aegerita</name>
    <dbReference type="NCBI Taxonomy" id="1973307"/>
    <lineage>
        <taxon>Eukaryota</taxon>
        <taxon>Fungi</taxon>
        <taxon>Dikarya</taxon>
        <taxon>Basidiomycota</taxon>
        <taxon>Agaricomycotina</taxon>
        <taxon>Agaricomycetes</taxon>
        <taxon>Agaricomycetidae</taxon>
        <taxon>Agaricales</taxon>
        <taxon>Agaricineae</taxon>
        <taxon>Bolbitiaceae</taxon>
        <taxon>Cyclocybe</taxon>
    </lineage>
</organism>
<dbReference type="GO" id="GO:0000122">
    <property type="term" value="P:negative regulation of transcription by RNA polymerase II"/>
    <property type="evidence" value="ECO:0007669"/>
    <property type="project" value="TreeGrafter"/>
</dbReference>
<dbReference type="OrthoDB" id="10265969at2759"/>
<dbReference type="Pfam" id="PF08295">
    <property type="entry name" value="Sin3_corepress"/>
    <property type="match status" value="1"/>
</dbReference>
<feature type="region of interest" description="Disordered" evidence="8">
    <location>
        <begin position="942"/>
        <end position="1009"/>
    </location>
</feature>
<comment type="subcellular location">
    <subcellularLocation>
        <location evidence="1 7">Nucleus</location>
    </subcellularLocation>
</comment>
<feature type="compositionally biased region" description="Low complexity" evidence="8">
    <location>
        <begin position="989"/>
        <end position="999"/>
    </location>
</feature>
<dbReference type="Pfam" id="PF16879">
    <property type="entry name" value="Sin3a_C"/>
    <property type="match status" value="1"/>
</dbReference>
<sequence>MSHDDLPPSQVVPRAHLFSLYTLELAAGAGEVEGGELGNRLTDRSSETRSILAPASPRTHLFGLPESLLPPPPTDPTPPLNATAAQDMSRASKPSTPRPEAPGASPAHRSPEVPRPLNVTDALSYLDAVKNQFQDSPDVYNQFLDIMKDFKSQVIDTPGVIDRVANLFHGNPYLIQGFNTFLPVGYRIDISADPSNPNSITVTTPLGTTTQNTGANAMMPRTGREIPAMPSPAPLNQGLYPVANPLVPNAVVGPASRSITPHGYQMAHAPPFEPLYSPGMQHTADAASFLHNLNNKGQVDAPGGEFNHAIQYLNKIKARYADDQVTYKRFLDILQTYQKEQRHSQDSQVYVSVQVLFKDAPDLLAEFKDFLPDAVPGGVNGPPMMPQPGPGGWGQGEPSPPNVAKKPVQTNKRSRKRVPEKETTPVPPPKPMTSRQSKKVKHHHNQDNEPAAFSPYAVPRSPPQNHAYPPSQMLPPPHPHAVHTHTHPGHHDYQTRDSSAGKLLFFDRAKKSLENRELYEEFLKLLNLFSKDIIDVGILIDRSRAFLGEGDLMAEFKDLMGWDERDKLEKGPPGSIRTGPPEMPFALPVDDGEGPSYRRLPPSEVDLACSGRDELCRSVLNDEWVSHPTWASEESGFVSHKKTVFEEALHKSEEERHEYHVQLQALTRTIAVLEPINSRIDEMTNEERAGFRLKADFGGYSPALYHRIIKKIYGRDMGMEVIQALQDCPTVSVPVVLHRLKMRDEEWRRAQREWSRTWKEVDSRNFYKSLDHQGINFKANDKKNITAKHFVGDILAVKKQQLKKWERKGVKPFVRGPLGHQLELSFKNTTVLHDSLKMVYSFLEHSHSPYSPQERRAVEKFLRAFVPTLCMCSEAEFNAGAALDGSCDEDSVSVHEPPSQPEGAGSRSGRRSTGTPHSVQSGGIPANDLRKKLLKTAQEKALNKKDIRGAPSTIGSRAASPHSGHRSPRPPRPEEEPLEPHDVWIKEASPSSSLNGNSSTAENFVSGGPDKERPFFANTTFYTLLRLLELLYSRLLMCHEIGAQFAAQKHAPLLANRVAVDLGLDDPNGPASVLAQTMDHLGKPLAEDTNVVYMYLLTACEKYFDNELDQATFEEHMRWFFGTKAYTLSTLDKLITALIKQAQTILSDHKCQELWSLLKSAQNSKNITSQDIIRYRREAERHVGQDDHLYRLQWVRESRCIRVSLCSPDEPSCLTDGSATSRWREYVSTYVMTHPTEWLPEPRKGSNPVFLRRCARVGEEGTAALVEDHMKIRVSVPTYKLVYEAGCEDMLWHDWGKDAGEMAGRARAREEDRQRSKWLTL</sequence>
<evidence type="ECO:0000256" key="4">
    <source>
        <dbReference type="ARBA" id="ARBA00023015"/>
    </source>
</evidence>
<accession>A0A8S0X280</accession>
<dbReference type="PROSITE" id="PS51477">
    <property type="entry name" value="PAH"/>
    <property type="match status" value="2"/>
</dbReference>
<dbReference type="InterPro" id="IPR003822">
    <property type="entry name" value="PAH"/>
</dbReference>
<comment type="caution">
    <text evidence="10">The sequence shown here is derived from an EMBL/GenBank/DDBJ whole genome shotgun (WGS) entry which is preliminary data.</text>
</comment>
<feature type="region of interest" description="Disordered" evidence="8">
    <location>
        <begin position="885"/>
        <end position="929"/>
    </location>
</feature>
<protein>
    <recommendedName>
        <fullName evidence="9">Histone deacetylase interacting domain-containing protein</fullName>
    </recommendedName>
</protein>
<evidence type="ECO:0000256" key="2">
    <source>
        <dbReference type="ARBA" id="ARBA00022491"/>
    </source>
</evidence>